<comment type="subcellular location">
    <subcellularLocation>
        <location evidence="10">Cell outer membrane</location>
        <topology evidence="10">Multi-pass membrane protein</topology>
    </subcellularLocation>
</comment>
<evidence type="ECO:0000256" key="8">
    <source>
        <dbReference type="ARBA" id="ARBA00023136"/>
    </source>
</evidence>
<feature type="chain" id="PRO_5044983728" description="Porin" evidence="10">
    <location>
        <begin position="22"/>
        <end position="360"/>
    </location>
</feature>
<keyword evidence="12" id="KW-1185">Reference proteome</keyword>
<dbReference type="RefSeq" id="WP_149891498.1">
    <property type="nucleotide sequence ID" value="NZ_JBHUFA010000001.1"/>
</dbReference>
<keyword evidence="3 10" id="KW-1134">Transmembrane beta strand</keyword>
<comment type="domain">
    <text evidence="10">Consists of 16-stranded beta-barrel sheets, with large surface-exposed loops, that form a transmembrane pore at the center of each barrel. The pore is partially ocluded by a peptide loop that folds into the pore lumen.</text>
</comment>
<keyword evidence="2 10" id="KW-0813">Transport</keyword>
<evidence type="ECO:0000256" key="2">
    <source>
        <dbReference type="ARBA" id="ARBA00022448"/>
    </source>
</evidence>
<dbReference type="InterPro" id="IPR003684">
    <property type="entry name" value="Porin_alphabac"/>
</dbReference>
<comment type="similarity">
    <text evidence="1 10">Belongs to the alphaproteobacteria porin family.</text>
</comment>
<dbReference type="Proteomes" id="UP001597327">
    <property type="component" value="Unassembled WGS sequence"/>
</dbReference>
<evidence type="ECO:0000313" key="12">
    <source>
        <dbReference type="Proteomes" id="UP001597327"/>
    </source>
</evidence>
<keyword evidence="5 10" id="KW-0732">Signal</keyword>
<evidence type="ECO:0000313" key="11">
    <source>
        <dbReference type="EMBL" id="MFD1694675.1"/>
    </source>
</evidence>
<protein>
    <recommendedName>
        <fullName evidence="10">Porin</fullName>
    </recommendedName>
</protein>
<keyword evidence="4 10" id="KW-0812">Transmembrane</keyword>
<evidence type="ECO:0000256" key="10">
    <source>
        <dbReference type="RuleBase" id="RU364005"/>
    </source>
</evidence>
<evidence type="ECO:0000256" key="6">
    <source>
        <dbReference type="ARBA" id="ARBA00023065"/>
    </source>
</evidence>
<comment type="caution">
    <text evidence="11">The sequence shown here is derived from an EMBL/GenBank/DDBJ whole genome shotgun (WGS) entry which is preliminary data.</text>
</comment>
<evidence type="ECO:0000256" key="3">
    <source>
        <dbReference type="ARBA" id="ARBA00022452"/>
    </source>
</evidence>
<name>A0ABW4JS63_9HYPH</name>
<dbReference type="EMBL" id="JBHUFA010000001">
    <property type="protein sequence ID" value="MFD1694675.1"/>
    <property type="molecule type" value="Genomic_DNA"/>
</dbReference>
<comment type="function">
    <text evidence="10">Forms passive diffusion pores that allow small molecular weight hydrophilic materials across the outer membrane.</text>
</comment>
<evidence type="ECO:0000256" key="1">
    <source>
        <dbReference type="ARBA" id="ARBA00009521"/>
    </source>
</evidence>
<evidence type="ECO:0000256" key="7">
    <source>
        <dbReference type="ARBA" id="ARBA00023114"/>
    </source>
</evidence>
<dbReference type="SUPFAM" id="SSF56935">
    <property type="entry name" value="Porins"/>
    <property type="match status" value="1"/>
</dbReference>
<accession>A0ABW4JS63</accession>
<gene>
    <name evidence="11" type="ORF">ACFSC7_04050</name>
</gene>
<proteinExistence type="inferred from homology"/>
<dbReference type="Pfam" id="PF02530">
    <property type="entry name" value="Porin_2"/>
    <property type="match status" value="1"/>
</dbReference>
<organism evidence="11 12">
    <name type="scientific">Roseibium aestuarii</name>
    <dbReference type="NCBI Taxonomy" id="2600299"/>
    <lineage>
        <taxon>Bacteria</taxon>
        <taxon>Pseudomonadati</taxon>
        <taxon>Pseudomonadota</taxon>
        <taxon>Alphaproteobacteria</taxon>
        <taxon>Hyphomicrobiales</taxon>
        <taxon>Stappiaceae</taxon>
        <taxon>Roseibium</taxon>
    </lineage>
</organism>
<reference evidence="12" key="1">
    <citation type="journal article" date="2019" name="Int. J. Syst. Evol. Microbiol.">
        <title>The Global Catalogue of Microorganisms (GCM) 10K type strain sequencing project: providing services to taxonomists for standard genome sequencing and annotation.</title>
        <authorList>
            <consortium name="The Broad Institute Genomics Platform"/>
            <consortium name="The Broad Institute Genome Sequencing Center for Infectious Disease"/>
            <person name="Wu L."/>
            <person name="Ma J."/>
        </authorList>
    </citation>
    <scope>NUCLEOTIDE SEQUENCE [LARGE SCALE GENOMIC DNA]</scope>
    <source>
        <strain evidence="12">JCM 3369</strain>
    </source>
</reference>
<evidence type="ECO:0000256" key="5">
    <source>
        <dbReference type="ARBA" id="ARBA00022729"/>
    </source>
</evidence>
<feature type="signal peptide" evidence="10">
    <location>
        <begin position="1"/>
        <end position="21"/>
    </location>
</feature>
<sequence>MNFKSVLLAAAAAAAATTAQAADLPVAAEPVDYVKVCDAYGAQFYYIPGTDTCLRVGGRVRVQYAVNNFADDGAWGDASADGYSAYGKGYLYLDARTATEFGLLRAFTELNGSSASGFGLGSAYIQFGGFTFGYATSQFDGATGQTLAGIIGRNWSDKTTEQLTYAASFGNGLKATVGLENGARREGDSAYEGTRIPDLVATLGVSQGWGSAKLSGALHDVNVDGFENEVGYALGGLVTFDLPMLGAGSNIFFQAQYADGALSYIGGSDYSDVNGTDTVAGYSLSAGLYHQATSTVGLALDGSYMDIDDLDVTRYAIDGSVAWTPVKGFVMGVDLGYANTEVGSTDTDELAAAFRVQRTF</sequence>
<keyword evidence="7 10" id="KW-0626">Porin</keyword>
<evidence type="ECO:0000256" key="4">
    <source>
        <dbReference type="ARBA" id="ARBA00022692"/>
    </source>
</evidence>
<keyword evidence="6 10" id="KW-0406">Ion transport</keyword>
<keyword evidence="8 10" id="KW-0472">Membrane</keyword>
<evidence type="ECO:0000256" key="9">
    <source>
        <dbReference type="ARBA" id="ARBA00023237"/>
    </source>
</evidence>
<keyword evidence="9 10" id="KW-0998">Cell outer membrane</keyword>